<gene>
    <name evidence="4" type="ORF">IAA17_01475</name>
</gene>
<accession>A0A9D2GGR4</accession>
<proteinExistence type="predicted"/>
<keyword evidence="1 4" id="KW-0378">Hydrolase</keyword>
<dbReference type="Gene3D" id="3.90.245.10">
    <property type="entry name" value="Ribonucleoside hydrolase-like"/>
    <property type="match status" value="1"/>
</dbReference>
<dbReference type="GO" id="GO:0008477">
    <property type="term" value="F:purine nucleosidase activity"/>
    <property type="evidence" value="ECO:0007669"/>
    <property type="project" value="TreeGrafter"/>
</dbReference>
<organism evidence="4 5">
    <name type="scientific">Candidatus Lachnoclostridium stercorigallinarum</name>
    <dbReference type="NCBI Taxonomy" id="2838634"/>
    <lineage>
        <taxon>Bacteria</taxon>
        <taxon>Bacillati</taxon>
        <taxon>Bacillota</taxon>
        <taxon>Clostridia</taxon>
        <taxon>Lachnospirales</taxon>
        <taxon>Lachnospiraceae</taxon>
    </lineage>
</organism>
<evidence type="ECO:0000313" key="4">
    <source>
        <dbReference type="EMBL" id="HIZ78451.1"/>
    </source>
</evidence>
<evidence type="ECO:0000259" key="3">
    <source>
        <dbReference type="Pfam" id="PF01156"/>
    </source>
</evidence>
<reference evidence="4" key="2">
    <citation type="submission" date="2021-04" db="EMBL/GenBank/DDBJ databases">
        <authorList>
            <person name="Gilroy R."/>
        </authorList>
    </citation>
    <scope>NUCLEOTIDE SEQUENCE</scope>
    <source>
        <strain evidence="4">ChiBcec1-1093</strain>
    </source>
</reference>
<reference evidence="4" key="1">
    <citation type="journal article" date="2021" name="PeerJ">
        <title>Extensive microbial diversity within the chicken gut microbiome revealed by metagenomics and culture.</title>
        <authorList>
            <person name="Gilroy R."/>
            <person name="Ravi A."/>
            <person name="Getino M."/>
            <person name="Pursley I."/>
            <person name="Horton D.L."/>
            <person name="Alikhan N.F."/>
            <person name="Baker D."/>
            <person name="Gharbi K."/>
            <person name="Hall N."/>
            <person name="Watson M."/>
            <person name="Adriaenssens E.M."/>
            <person name="Foster-Nyarko E."/>
            <person name="Jarju S."/>
            <person name="Secka A."/>
            <person name="Antonio M."/>
            <person name="Oren A."/>
            <person name="Chaudhuri R.R."/>
            <person name="La Ragione R."/>
            <person name="Hildebrand F."/>
            <person name="Pallen M.J."/>
        </authorList>
    </citation>
    <scope>NUCLEOTIDE SEQUENCE</scope>
    <source>
        <strain evidence="4">ChiBcec1-1093</strain>
    </source>
</reference>
<dbReference type="EMBL" id="DXBC01000025">
    <property type="protein sequence ID" value="HIZ78451.1"/>
    <property type="molecule type" value="Genomic_DNA"/>
</dbReference>
<dbReference type="CDD" id="cd02651">
    <property type="entry name" value="nuc_hydro_IU_UC_XIUA"/>
    <property type="match status" value="1"/>
</dbReference>
<dbReference type="GO" id="GO:0006152">
    <property type="term" value="P:purine nucleoside catabolic process"/>
    <property type="evidence" value="ECO:0007669"/>
    <property type="project" value="TreeGrafter"/>
</dbReference>
<keyword evidence="2" id="KW-0326">Glycosidase</keyword>
<feature type="domain" description="Inosine/uridine-preferring nucleoside hydrolase" evidence="3">
    <location>
        <begin position="7"/>
        <end position="310"/>
    </location>
</feature>
<dbReference type="PANTHER" id="PTHR12304:SF4">
    <property type="entry name" value="URIDINE NUCLEOSIDASE"/>
    <property type="match status" value="1"/>
</dbReference>
<dbReference type="SUPFAM" id="SSF53590">
    <property type="entry name" value="Nucleoside hydrolase"/>
    <property type="match status" value="1"/>
</dbReference>
<dbReference type="InterPro" id="IPR036452">
    <property type="entry name" value="Ribo_hydro-like"/>
</dbReference>
<evidence type="ECO:0000313" key="5">
    <source>
        <dbReference type="Proteomes" id="UP000824101"/>
    </source>
</evidence>
<sequence length="323" mass="35822">MSDKRKVVIDCDPGIDDCFALMLCIRHLDVKGIVAVGGNTGLKYTERNARYMTELTGRPDIPVYAGYDMPMLNKLVRATEVHGSGGLGTVVIEEPKKQLEKQHGVDYLIDTFMNHDDITLIALGPLTNVAQAILKEPELKNRIPEILCMGGSAFAGNTTAAAEFNIYVDPEAAKIVFESGIPIRMVGLNVTRQNHMTPEDVEILKKIGNPVADFAAEILSFTAGMNGRTGLCDACAVSWLVDPDIITKSAKVHVDVETKGEFTRGMTVCDWREYMGKDPKEDIAHEKQFVQWNPVPNVDVALEFNEERFRQVLFDTLRSYGEQ</sequence>
<protein>
    <submittedName>
        <fullName evidence="4">Nucleoside hydrolase</fullName>
    </submittedName>
</protein>
<dbReference type="PANTHER" id="PTHR12304">
    <property type="entry name" value="INOSINE-URIDINE PREFERRING NUCLEOSIDE HYDROLASE"/>
    <property type="match status" value="1"/>
</dbReference>
<dbReference type="Pfam" id="PF01156">
    <property type="entry name" value="IU_nuc_hydro"/>
    <property type="match status" value="1"/>
</dbReference>
<evidence type="ECO:0000256" key="2">
    <source>
        <dbReference type="ARBA" id="ARBA00023295"/>
    </source>
</evidence>
<name>A0A9D2GGR4_9FIRM</name>
<dbReference type="InterPro" id="IPR023186">
    <property type="entry name" value="IUNH"/>
</dbReference>
<dbReference type="InterPro" id="IPR001910">
    <property type="entry name" value="Inosine/uridine_hydrolase_dom"/>
</dbReference>
<evidence type="ECO:0000256" key="1">
    <source>
        <dbReference type="ARBA" id="ARBA00022801"/>
    </source>
</evidence>
<dbReference type="AlphaFoldDB" id="A0A9D2GGR4"/>
<comment type="caution">
    <text evidence="4">The sequence shown here is derived from an EMBL/GenBank/DDBJ whole genome shotgun (WGS) entry which is preliminary data.</text>
</comment>
<dbReference type="Proteomes" id="UP000824101">
    <property type="component" value="Unassembled WGS sequence"/>
</dbReference>
<dbReference type="GO" id="GO:0005829">
    <property type="term" value="C:cytosol"/>
    <property type="evidence" value="ECO:0007669"/>
    <property type="project" value="TreeGrafter"/>
</dbReference>